<dbReference type="GO" id="GO:0003729">
    <property type="term" value="F:mRNA binding"/>
    <property type="evidence" value="ECO:0000318"/>
    <property type="project" value="GO_Central"/>
</dbReference>
<evidence type="ECO:0008006" key="8">
    <source>
        <dbReference type="Google" id="ProtNLM"/>
    </source>
</evidence>
<evidence type="ECO:0000313" key="7">
    <source>
        <dbReference type="Proteomes" id="UP000005239"/>
    </source>
</evidence>
<dbReference type="AlphaFoldDB" id="A0A8R1YBC9"/>
<feature type="compositionally biased region" description="Low complexity" evidence="3">
    <location>
        <begin position="261"/>
        <end position="282"/>
    </location>
</feature>
<feature type="compositionally biased region" description="Basic and acidic residues" evidence="3">
    <location>
        <begin position="411"/>
        <end position="431"/>
    </location>
</feature>
<accession>A0A8R1YBC9</accession>
<dbReference type="PANTHER" id="PTHR18806:SF4">
    <property type="entry name" value="RNA-BINDING PROTEIN 25"/>
    <property type="match status" value="1"/>
</dbReference>
<gene>
    <name evidence="6" type="primary">WBGene00091419</name>
</gene>
<keyword evidence="7" id="KW-1185">Reference proteome</keyword>
<dbReference type="CDD" id="cd12446">
    <property type="entry name" value="RRM_RBM25"/>
    <property type="match status" value="1"/>
</dbReference>
<feature type="compositionally biased region" description="Basic residues" evidence="3">
    <location>
        <begin position="239"/>
        <end position="260"/>
    </location>
</feature>
<feature type="compositionally biased region" description="Basic and acidic residues" evidence="3">
    <location>
        <begin position="199"/>
        <end position="222"/>
    </location>
</feature>
<organism evidence="6 7">
    <name type="scientific">Pristionchus pacificus</name>
    <name type="common">Parasitic nematode worm</name>
    <dbReference type="NCBI Taxonomy" id="54126"/>
    <lineage>
        <taxon>Eukaryota</taxon>
        <taxon>Metazoa</taxon>
        <taxon>Ecdysozoa</taxon>
        <taxon>Nematoda</taxon>
        <taxon>Chromadorea</taxon>
        <taxon>Rhabditida</taxon>
        <taxon>Rhabditina</taxon>
        <taxon>Diplogasteromorpha</taxon>
        <taxon>Diplogasteroidea</taxon>
        <taxon>Neodiplogasteridae</taxon>
        <taxon>Pristionchus</taxon>
    </lineage>
</organism>
<dbReference type="Pfam" id="PF01480">
    <property type="entry name" value="PWI"/>
    <property type="match status" value="1"/>
</dbReference>
<feature type="region of interest" description="Disordered" evidence="3">
    <location>
        <begin position="147"/>
        <end position="167"/>
    </location>
</feature>
<dbReference type="InterPro" id="IPR000504">
    <property type="entry name" value="RRM_dom"/>
</dbReference>
<evidence type="ECO:0000256" key="3">
    <source>
        <dbReference type="SAM" id="MobiDB-lite"/>
    </source>
</evidence>
<evidence type="ECO:0000259" key="5">
    <source>
        <dbReference type="PROSITE" id="PS51025"/>
    </source>
</evidence>
<feature type="domain" description="RRM" evidence="4">
    <location>
        <begin position="46"/>
        <end position="138"/>
    </location>
</feature>
<dbReference type="PROSITE" id="PS50102">
    <property type="entry name" value="RRM"/>
    <property type="match status" value="1"/>
</dbReference>
<dbReference type="SMART" id="SM00311">
    <property type="entry name" value="PWI"/>
    <property type="match status" value="1"/>
</dbReference>
<dbReference type="EnsemblMetazoa" id="PPA01865.1">
    <property type="protein sequence ID" value="PPA01865.1"/>
    <property type="gene ID" value="WBGene00091419"/>
</dbReference>
<dbReference type="FunFam" id="3.30.70.330:FF:001820">
    <property type="match status" value="1"/>
</dbReference>
<dbReference type="InterPro" id="IPR036483">
    <property type="entry name" value="PWI_dom_sf"/>
</dbReference>
<dbReference type="PROSITE" id="PS51025">
    <property type="entry name" value="PWI"/>
    <property type="match status" value="1"/>
</dbReference>
<dbReference type="InterPro" id="IPR034268">
    <property type="entry name" value="RBM25_RRM"/>
</dbReference>
<dbReference type="Gene3D" id="3.30.70.330">
    <property type="match status" value="1"/>
</dbReference>
<dbReference type="SMART" id="SM00360">
    <property type="entry name" value="RRM"/>
    <property type="match status" value="1"/>
</dbReference>
<dbReference type="Gene3D" id="1.20.1390.10">
    <property type="entry name" value="PWI domain"/>
    <property type="match status" value="1"/>
</dbReference>
<feature type="compositionally biased region" description="Acidic residues" evidence="3">
    <location>
        <begin position="490"/>
        <end position="502"/>
    </location>
</feature>
<dbReference type="InterPro" id="IPR012677">
    <property type="entry name" value="Nucleotide-bd_a/b_plait_sf"/>
</dbReference>
<evidence type="ECO:0000313" key="6">
    <source>
        <dbReference type="EnsemblMetazoa" id="PPA01865.1"/>
    </source>
</evidence>
<evidence type="ECO:0000256" key="1">
    <source>
        <dbReference type="ARBA" id="ARBA00022664"/>
    </source>
</evidence>
<dbReference type="PANTHER" id="PTHR18806">
    <property type="entry name" value="RBM25 PROTEIN"/>
    <property type="match status" value="1"/>
</dbReference>
<dbReference type="SUPFAM" id="SSF54928">
    <property type="entry name" value="RNA-binding domain, RBD"/>
    <property type="match status" value="1"/>
</dbReference>
<feature type="region of interest" description="Disordered" evidence="3">
    <location>
        <begin position="199"/>
        <end position="320"/>
    </location>
</feature>
<evidence type="ECO:0000259" key="4">
    <source>
        <dbReference type="PROSITE" id="PS50102"/>
    </source>
</evidence>
<feature type="compositionally biased region" description="Low complexity" evidence="3">
    <location>
        <begin position="526"/>
        <end position="545"/>
    </location>
</feature>
<dbReference type="SUPFAM" id="SSF101233">
    <property type="entry name" value="PWI domain"/>
    <property type="match status" value="1"/>
</dbReference>
<dbReference type="InterPro" id="IPR002483">
    <property type="entry name" value="PWI_dom"/>
</dbReference>
<sequence length="721" mass="81267">MAGPPRFTSMPQMGNGFRMNFGGPPQPLIGSMMRPTHGGGPANQVTTVFVGNISEKADNEFVKQMLEMCGKVVAWKRMAGVSGKLQVFHLTIYVRTLISLQGFGFCDFEEPEDTLRALRVLNDFQLGDKKLIVKVEQKHRDQLKAFAEKEAGQPAKPNSEELPASDKALRKDENVRLKILEAIEKDYPDLVKFEDGELEEKEKDAKLKEAKKEGEESKDRKDGRRTKRSRSQSGSRSRSPQRRERRRSRSPRNKRRRRSSRSSSRSSSGSRSSRSSSRSSSYDSRDRKRRSRRSRSTSRATYASEDSEDAREKRAIKRQIKEKEMAYAARLREWEGREKKMAKKYEKDEAREKNRKLDVHKEAKKLKAFLEDYDDEKDDPKYYKSSSLFARRRDFEREKGADERDRLAEQAEIEELKRQIVEESKVAKVKEEEMETKDVEEEARRRHEQKEAAARAKHQRDGSGSPNPHQPLGQRRRANGDGGSSSSESGSEDDEERAEDENDVVKEGQKWSTFGAADSPAVSGVTSSPMGGASASPATGGASASVTRSPLITSAPIRINTLKQTAASVFGGDEDDDDGGMMARKKLKPFEITQEERIKTMTAGEIKKLQKEIADTIPADKEALFAFEVKKEHLTKGDAMGRVKSWVAKKIKEYIGEEDQSLIQFICEKVTSGASPAKIQDDLAMIIDNEAAAFTIKLWRLVIYETECASRGLPQATASSR</sequence>
<dbReference type="InterPro" id="IPR052768">
    <property type="entry name" value="RBM25"/>
</dbReference>
<feature type="domain" description="PWI" evidence="5">
    <location>
        <begin position="622"/>
        <end position="719"/>
    </location>
</feature>
<feature type="compositionally biased region" description="Basic and acidic residues" evidence="3">
    <location>
        <begin position="442"/>
        <end position="454"/>
    </location>
</feature>
<keyword evidence="2" id="KW-0694">RNA-binding</keyword>
<protein>
    <recommendedName>
        <fullName evidence="8">RNA binding protein</fullName>
    </recommendedName>
</protein>
<dbReference type="Proteomes" id="UP000005239">
    <property type="component" value="Unassembled WGS sequence"/>
</dbReference>
<dbReference type="InterPro" id="IPR035979">
    <property type="entry name" value="RBD_domain_sf"/>
</dbReference>
<evidence type="ECO:0000256" key="2">
    <source>
        <dbReference type="PROSITE-ProRule" id="PRU00176"/>
    </source>
</evidence>
<feature type="compositionally biased region" description="Basic residues" evidence="3">
    <location>
        <begin position="287"/>
        <end position="296"/>
    </location>
</feature>
<feature type="compositionally biased region" description="Acidic residues" evidence="3">
    <location>
        <begin position="432"/>
        <end position="441"/>
    </location>
</feature>
<reference evidence="6" key="2">
    <citation type="submission" date="2022-06" db="UniProtKB">
        <authorList>
            <consortium name="EnsemblMetazoa"/>
        </authorList>
    </citation>
    <scope>IDENTIFICATION</scope>
    <source>
        <strain evidence="6">PS312</strain>
    </source>
</reference>
<feature type="region of interest" description="Disordered" evidence="3">
    <location>
        <begin position="411"/>
        <end position="545"/>
    </location>
</feature>
<dbReference type="GO" id="GO:0006397">
    <property type="term" value="P:mRNA processing"/>
    <property type="evidence" value="ECO:0007669"/>
    <property type="project" value="UniProtKB-KW"/>
</dbReference>
<name>A0A8R1YBC9_PRIPA</name>
<dbReference type="GO" id="GO:0000381">
    <property type="term" value="P:regulation of alternative mRNA splicing, via spliceosome"/>
    <property type="evidence" value="ECO:0000318"/>
    <property type="project" value="GO_Central"/>
</dbReference>
<keyword evidence="1" id="KW-0507">mRNA processing</keyword>
<proteinExistence type="predicted"/>
<reference evidence="7" key="1">
    <citation type="journal article" date="2008" name="Nat. Genet.">
        <title>The Pristionchus pacificus genome provides a unique perspective on nematode lifestyle and parasitism.</title>
        <authorList>
            <person name="Dieterich C."/>
            <person name="Clifton S.W."/>
            <person name="Schuster L.N."/>
            <person name="Chinwalla A."/>
            <person name="Delehaunty K."/>
            <person name="Dinkelacker I."/>
            <person name="Fulton L."/>
            <person name="Fulton R."/>
            <person name="Godfrey J."/>
            <person name="Minx P."/>
            <person name="Mitreva M."/>
            <person name="Roeseler W."/>
            <person name="Tian H."/>
            <person name="Witte H."/>
            <person name="Yang S.P."/>
            <person name="Wilson R.K."/>
            <person name="Sommer R.J."/>
        </authorList>
    </citation>
    <scope>NUCLEOTIDE SEQUENCE [LARGE SCALE GENOMIC DNA]</scope>
    <source>
        <strain evidence="7">PS312</strain>
    </source>
</reference>